<evidence type="ECO:0000313" key="4">
    <source>
        <dbReference type="EMBL" id="GAA3358785.1"/>
    </source>
</evidence>
<evidence type="ECO:0000256" key="1">
    <source>
        <dbReference type="ARBA" id="ARBA00022679"/>
    </source>
</evidence>
<keyword evidence="2" id="KW-0012">Acyltransferase</keyword>
<comment type="caution">
    <text evidence="4">The sequence shown here is derived from an EMBL/GenBank/DDBJ whole genome shotgun (WGS) entry which is preliminary data.</text>
</comment>
<dbReference type="InterPro" id="IPR016181">
    <property type="entry name" value="Acyl_CoA_acyltransferase"/>
</dbReference>
<name>A0ABP6RRP7_9PSEU</name>
<evidence type="ECO:0000259" key="3">
    <source>
        <dbReference type="PROSITE" id="PS51186"/>
    </source>
</evidence>
<keyword evidence="1" id="KW-0808">Transferase</keyword>
<protein>
    <recommendedName>
        <fullName evidence="3">N-acetyltransferase domain-containing protein</fullName>
    </recommendedName>
</protein>
<gene>
    <name evidence="4" type="ORF">GCM10020366_32190</name>
</gene>
<evidence type="ECO:0000256" key="2">
    <source>
        <dbReference type="ARBA" id="ARBA00023315"/>
    </source>
</evidence>
<dbReference type="EMBL" id="BAAAYK010000038">
    <property type="protein sequence ID" value="GAA3358785.1"/>
    <property type="molecule type" value="Genomic_DNA"/>
</dbReference>
<organism evidence="4 5">
    <name type="scientific">Saccharopolyspora gregorii</name>
    <dbReference type="NCBI Taxonomy" id="33914"/>
    <lineage>
        <taxon>Bacteria</taxon>
        <taxon>Bacillati</taxon>
        <taxon>Actinomycetota</taxon>
        <taxon>Actinomycetes</taxon>
        <taxon>Pseudonocardiales</taxon>
        <taxon>Pseudonocardiaceae</taxon>
        <taxon>Saccharopolyspora</taxon>
    </lineage>
</organism>
<dbReference type="RefSeq" id="WP_344927484.1">
    <property type="nucleotide sequence ID" value="NZ_BAAAYK010000038.1"/>
</dbReference>
<reference evidence="5" key="1">
    <citation type="journal article" date="2019" name="Int. J. Syst. Evol. Microbiol.">
        <title>The Global Catalogue of Microorganisms (GCM) 10K type strain sequencing project: providing services to taxonomists for standard genome sequencing and annotation.</title>
        <authorList>
            <consortium name="The Broad Institute Genomics Platform"/>
            <consortium name="The Broad Institute Genome Sequencing Center for Infectious Disease"/>
            <person name="Wu L."/>
            <person name="Ma J."/>
        </authorList>
    </citation>
    <scope>NUCLEOTIDE SEQUENCE [LARGE SCALE GENOMIC DNA]</scope>
    <source>
        <strain evidence="5">JCM 9687</strain>
    </source>
</reference>
<keyword evidence="5" id="KW-1185">Reference proteome</keyword>
<dbReference type="Proteomes" id="UP001500483">
    <property type="component" value="Unassembled WGS sequence"/>
</dbReference>
<feature type="domain" description="N-acetyltransferase" evidence="3">
    <location>
        <begin position="36"/>
        <end position="187"/>
    </location>
</feature>
<dbReference type="Pfam" id="PF00583">
    <property type="entry name" value="Acetyltransf_1"/>
    <property type="match status" value="1"/>
</dbReference>
<dbReference type="PANTHER" id="PTHR43877">
    <property type="entry name" value="AMINOALKYLPHOSPHONATE N-ACETYLTRANSFERASE-RELATED-RELATED"/>
    <property type="match status" value="1"/>
</dbReference>
<dbReference type="PROSITE" id="PS51186">
    <property type="entry name" value="GNAT"/>
    <property type="match status" value="1"/>
</dbReference>
<sequence length="187" mass="20663">MIEQQNDSPSTGITFRRAGNGDEAAVRAIDGSFTTNTIFEVSGDEDGFRLREIPVSPPINKVFPADAEEDDEDDDPVRFVCVDSAGVVCGFIDLEHEPWNGRMTISDVEISPEQRRRGIGRELVNLAIGHARELRARTLWLEVTNINAPAINAYRRLGFTLCGLDTSLYRGTASEGETALFMSRDLT</sequence>
<dbReference type="SUPFAM" id="SSF55729">
    <property type="entry name" value="Acyl-CoA N-acyltransferases (Nat)"/>
    <property type="match status" value="1"/>
</dbReference>
<dbReference type="InterPro" id="IPR000182">
    <property type="entry name" value="GNAT_dom"/>
</dbReference>
<dbReference type="InterPro" id="IPR050832">
    <property type="entry name" value="Bact_Acetyltransf"/>
</dbReference>
<accession>A0ABP6RRP7</accession>
<proteinExistence type="predicted"/>
<evidence type="ECO:0000313" key="5">
    <source>
        <dbReference type="Proteomes" id="UP001500483"/>
    </source>
</evidence>
<dbReference type="Gene3D" id="3.40.630.30">
    <property type="match status" value="1"/>
</dbReference>
<dbReference type="CDD" id="cd04301">
    <property type="entry name" value="NAT_SF"/>
    <property type="match status" value="1"/>
</dbReference>